<reference evidence="2" key="1">
    <citation type="submission" date="2021-06" db="EMBL/GenBank/DDBJ databases">
        <title>Novel species in genus Arthrobacter.</title>
        <authorList>
            <person name="Zhang G."/>
        </authorList>
    </citation>
    <scope>NUCLEOTIDE SEQUENCE</scope>
    <source>
        <strain evidence="2">Zg-ZUI122</strain>
    </source>
</reference>
<dbReference type="GO" id="GO:0005829">
    <property type="term" value="C:cytosol"/>
    <property type="evidence" value="ECO:0007669"/>
    <property type="project" value="TreeGrafter"/>
</dbReference>
<organism evidence="2 3">
    <name type="scientific">Arthrobacter sunyaminii</name>
    <dbReference type="NCBI Taxonomy" id="2816859"/>
    <lineage>
        <taxon>Bacteria</taxon>
        <taxon>Bacillati</taxon>
        <taxon>Actinomycetota</taxon>
        <taxon>Actinomycetes</taxon>
        <taxon>Micrococcales</taxon>
        <taxon>Micrococcaceae</taxon>
        <taxon>Arthrobacter</taxon>
    </lineage>
</organism>
<dbReference type="InterPro" id="IPR036420">
    <property type="entry name" value="BRCT_dom_sf"/>
</dbReference>
<dbReference type="AlphaFoldDB" id="A0A975PEZ7"/>
<gene>
    <name evidence="2" type="ORF">KG104_12650</name>
</gene>
<protein>
    <submittedName>
        <fullName evidence="2">Exonuclease</fullName>
    </submittedName>
</protein>
<feature type="domain" description="Exonuclease" evidence="1">
    <location>
        <begin position="4"/>
        <end position="170"/>
    </location>
</feature>
<dbReference type="PANTHER" id="PTHR30231:SF42">
    <property type="entry name" value="EXONUCLEASE"/>
    <property type="match status" value="1"/>
</dbReference>
<evidence type="ECO:0000313" key="3">
    <source>
        <dbReference type="Proteomes" id="UP000680588"/>
    </source>
</evidence>
<dbReference type="SUPFAM" id="SSF53098">
    <property type="entry name" value="Ribonuclease H-like"/>
    <property type="match status" value="1"/>
</dbReference>
<dbReference type="SMART" id="SM00479">
    <property type="entry name" value="EXOIII"/>
    <property type="match status" value="1"/>
</dbReference>
<evidence type="ECO:0000313" key="2">
    <source>
        <dbReference type="EMBL" id="QWQ35327.1"/>
    </source>
</evidence>
<dbReference type="KEGG" id="asun:KG104_12650"/>
<dbReference type="PANTHER" id="PTHR30231">
    <property type="entry name" value="DNA POLYMERASE III SUBUNIT EPSILON"/>
    <property type="match status" value="1"/>
</dbReference>
<name>A0A975PEZ7_9MICC</name>
<dbReference type="InterPro" id="IPR001357">
    <property type="entry name" value="BRCT_dom"/>
</dbReference>
<dbReference type="CDD" id="cd06130">
    <property type="entry name" value="DNA_pol_III_epsilon_like"/>
    <property type="match status" value="1"/>
</dbReference>
<dbReference type="GO" id="GO:0008408">
    <property type="term" value="F:3'-5' exonuclease activity"/>
    <property type="evidence" value="ECO:0007669"/>
    <property type="project" value="TreeGrafter"/>
</dbReference>
<dbReference type="SUPFAM" id="SSF52113">
    <property type="entry name" value="BRCT domain"/>
    <property type="match status" value="1"/>
</dbReference>
<keyword evidence="3" id="KW-1185">Reference proteome</keyword>
<dbReference type="Pfam" id="PF00533">
    <property type="entry name" value="BRCT"/>
    <property type="match status" value="1"/>
</dbReference>
<dbReference type="Gene3D" id="3.40.50.10190">
    <property type="entry name" value="BRCT domain"/>
    <property type="match status" value="1"/>
</dbReference>
<accession>A0A975PEZ7</accession>
<keyword evidence="2" id="KW-0378">Hydrolase</keyword>
<dbReference type="CDD" id="cd17748">
    <property type="entry name" value="BRCT_DNA_ligase_like"/>
    <property type="match status" value="1"/>
</dbReference>
<dbReference type="RefSeq" id="WP_207348032.1">
    <property type="nucleotide sequence ID" value="NZ_CP076456.1"/>
</dbReference>
<sequence>MGIEFTAIDFETANGFRGSPCSVGLVKVRDGVIVDEVSWLMRPPAGHDFFDPRNTRIHGIKAPMVAGAPRFGELFPEIGAFIGEDLLVAHNAAFDMGVIRSALEVSDLPGPAYEYTCSVVHSRRTYSLVSHSLPFAAEAAGVPLKNHHDAVEDARACAGIMLDIVRRSAAPDMPGFFAVQGMVPSRLPAYIPGVDALSKATRAALERGTGTETKAAATGWAGWPVEGENPPPNLLADSSHPLYGQTVVFSGNLGMSRESAKKLAADLGAKPASNVTRATTVLVMGDGFEAGDLRNGVLTGKARRVLDLHGKGQRIEVLSEPEFLRMIDGTWPGTLRQA</sequence>
<dbReference type="EMBL" id="CP076456">
    <property type="protein sequence ID" value="QWQ35327.1"/>
    <property type="molecule type" value="Genomic_DNA"/>
</dbReference>
<dbReference type="Pfam" id="PF00929">
    <property type="entry name" value="RNase_T"/>
    <property type="match status" value="1"/>
</dbReference>
<dbReference type="InterPro" id="IPR036397">
    <property type="entry name" value="RNaseH_sf"/>
</dbReference>
<proteinExistence type="predicted"/>
<keyword evidence="2" id="KW-0540">Nuclease</keyword>
<dbReference type="GO" id="GO:0003676">
    <property type="term" value="F:nucleic acid binding"/>
    <property type="evidence" value="ECO:0007669"/>
    <property type="project" value="InterPro"/>
</dbReference>
<keyword evidence="2" id="KW-0269">Exonuclease</keyword>
<dbReference type="InterPro" id="IPR013520">
    <property type="entry name" value="Ribonucl_H"/>
</dbReference>
<dbReference type="InterPro" id="IPR012337">
    <property type="entry name" value="RNaseH-like_sf"/>
</dbReference>
<evidence type="ECO:0000259" key="1">
    <source>
        <dbReference type="SMART" id="SM00479"/>
    </source>
</evidence>
<dbReference type="Proteomes" id="UP000680588">
    <property type="component" value="Chromosome"/>
</dbReference>
<dbReference type="Gene3D" id="3.30.420.10">
    <property type="entry name" value="Ribonuclease H-like superfamily/Ribonuclease H"/>
    <property type="match status" value="1"/>
</dbReference>